<sequence>MKSLEVVPALLTCAVVALSASTGTASAYDDAHAANSPTARTRSVAPAAAGPCASNALSGRGVRGARSAAEVTRRLGPLTDEHRAARGYVAGKGALATPGAFRAGAGAAATAIHPAQGTAFKQLQGSDGACATQSVSTRVRVRDADTTIYTPTMYPAGGSCIELVTVYNQGEASVSAWDWCRSVTFKASVPIDSSFLNTYTDGSSSAYTGRVIKTSATSNTWAADLYNYRTRGWDRLYTQSGTTQARYDGWDIYELYSTVGASGRSGSCDAMAGVTFESSNIAVRTNGAWTAASPANSDTGYDAPNSAFYCPTRTYRMVNAYDHWVAVG</sequence>
<reference evidence="2 3" key="1">
    <citation type="submission" date="2022-08" db="EMBL/GenBank/DDBJ databases">
        <authorList>
            <person name="Somphong A."/>
            <person name="Phongsopitanun W."/>
        </authorList>
    </citation>
    <scope>NUCLEOTIDE SEQUENCE [LARGE SCALE GENOMIC DNA]</scope>
    <source>
        <strain evidence="2 3">LP11</strain>
    </source>
</reference>
<proteinExistence type="predicted"/>
<dbReference type="EMBL" id="JANUGP010000008">
    <property type="protein sequence ID" value="MCS0602239.1"/>
    <property type="molecule type" value="Genomic_DNA"/>
</dbReference>
<dbReference type="Proteomes" id="UP001205612">
    <property type="component" value="Unassembled WGS sequence"/>
</dbReference>
<evidence type="ECO:0000313" key="2">
    <source>
        <dbReference type="EMBL" id="MCS0602239.1"/>
    </source>
</evidence>
<keyword evidence="1" id="KW-0732">Signal</keyword>
<protein>
    <recommendedName>
        <fullName evidence="4">Carbohydrate-binding protein</fullName>
    </recommendedName>
</protein>
<evidence type="ECO:0000313" key="3">
    <source>
        <dbReference type="Proteomes" id="UP001205612"/>
    </source>
</evidence>
<accession>A0ABT2B150</accession>
<feature type="chain" id="PRO_5047529620" description="Carbohydrate-binding protein" evidence="1">
    <location>
        <begin position="28"/>
        <end position="328"/>
    </location>
</feature>
<organism evidence="2 3">
    <name type="scientific">Streptomyces pyxinicus</name>
    <dbReference type="NCBI Taxonomy" id="2970331"/>
    <lineage>
        <taxon>Bacteria</taxon>
        <taxon>Bacillati</taxon>
        <taxon>Actinomycetota</taxon>
        <taxon>Actinomycetes</taxon>
        <taxon>Kitasatosporales</taxon>
        <taxon>Streptomycetaceae</taxon>
        <taxon>Streptomyces</taxon>
    </lineage>
</organism>
<comment type="caution">
    <text evidence="2">The sequence shown here is derived from an EMBL/GenBank/DDBJ whole genome shotgun (WGS) entry which is preliminary data.</text>
</comment>
<dbReference type="RefSeq" id="WP_258778753.1">
    <property type="nucleotide sequence ID" value="NZ_JANUGP010000008.1"/>
</dbReference>
<name>A0ABT2B150_9ACTN</name>
<evidence type="ECO:0008006" key="4">
    <source>
        <dbReference type="Google" id="ProtNLM"/>
    </source>
</evidence>
<feature type="signal peptide" evidence="1">
    <location>
        <begin position="1"/>
        <end position="27"/>
    </location>
</feature>
<gene>
    <name evidence="2" type="ORF">NX794_13630</name>
</gene>
<keyword evidence="3" id="KW-1185">Reference proteome</keyword>
<evidence type="ECO:0000256" key="1">
    <source>
        <dbReference type="SAM" id="SignalP"/>
    </source>
</evidence>